<proteinExistence type="predicted"/>
<protein>
    <submittedName>
        <fullName evidence="1">50S ribosomal protein L1</fullName>
    </submittedName>
</protein>
<comment type="caution">
    <text evidence="1">The sequence shown here is derived from an EMBL/GenBank/DDBJ whole genome shotgun (WGS) entry which is preliminary data.</text>
</comment>
<dbReference type="SUPFAM" id="SSF56808">
    <property type="entry name" value="Ribosomal protein L1"/>
    <property type="match status" value="1"/>
</dbReference>
<dbReference type="EMBL" id="LCNE01000022">
    <property type="protein sequence ID" value="KKU48165.1"/>
    <property type="molecule type" value="Genomic_DNA"/>
</dbReference>
<evidence type="ECO:0000313" key="1">
    <source>
        <dbReference type="EMBL" id="KKU48165.1"/>
    </source>
</evidence>
<dbReference type="PATRIC" id="fig|1619111.3.peg.352"/>
<dbReference type="Pfam" id="PF00687">
    <property type="entry name" value="Ribosomal_L1"/>
    <property type="match status" value="1"/>
</dbReference>
<reference evidence="1 2" key="1">
    <citation type="journal article" date="2015" name="Nature">
        <title>rRNA introns, odd ribosomes, and small enigmatic genomes across a large radiation of phyla.</title>
        <authorList>
            <person name="Brown C.T."/>
            <person name="Hug L.A."/>
            <person name="Thomas B.C."/>
            <person name="Sharon I."/>
            <person name="Castelle C.J."/>
            <person name="Singh A."/>
            <person name="Wilkins M.J."/>
            <person name="Williams K.H."/>
            <person name="Banfield J.F."/>
        </authorList>
    </citation>
    <scope>NUCLEOTIDE SEQUENCE [LARGE SCALE GENOMIC DNA]</scope>
</reference>
<sequence>MTIEQAIDSVKKGCKAKFDSTVELHINTNLDVSKPEQTIRVSVVLPKGTGKNAHIRLLKFYFFTINRI</sequence>
<dbReference type="InterPro" id="IPR028364">
    <property type="entry name" value="Ribosomal_uL1/biogenesis"/>
</dbReference>
<keyword evidence="1" id="KW-0689">Ribosomal protein</keyword>
<name>A0A0G1TS30_UNCKA</name>
<dbReference type="Proteomes" id="UP000033946">
    <property type="component" value="Unassembled WGS sequence"/>
</dbReference>
<organism evidence="1 2">
    <name type="scientific">candidate division WWE3 bacterium GW2011_GWA2_46_9</name>
    <dbReference type="NCBI Taxonomy" id="1619111"/>
    <lineage>
        <taxon>Bacteria</taxon>
        <taxon>Katanobacteria</taxon>
    </lineage>
</organism>
<gene>
    <name evidence="1" type="ORF">UX69_C0022G0006</name>
</gene>
<dbReference type="AlphaFoldDB" id="A0A0G1TS30"/>
<accession>A0A0G1TS30</accession>
<dbReference type="InterPro" id="IPR023674">
    <property type="entry name" value="Ribosomal_uL1-like"/>
</dbReference>
<dbReference type="GO" id="GO:0005840">
    <property type="term" value="C:ribosome"/>
    <property type="evidence" value="ECO:0007669"/>
    <property type="project" value="UniProtKB-KW"/>
</dbReference>
<evidence type="ECO:0000313" key="2">
    <source>
        <dbReference type="Proteomes" id="UP000033946"/>
    </source>
</evidence>
<dbReference type="Gene3D" id="3.30.190.20">
    <property type="match status" value="1"/>
</dbReference>
<keyword evidence="1" id="KW-0687">Ribonucleoprotein</keyword>